<reference evidence="2 3" key="1">
    <citation type="journal article" date="2021" name="Commun. Biol.">
        <title>The genome of Shorea leprosula (Dipterocarpaceae) highlights the ecological relevance of drought in aseasonal tropical rainforests.</title>
        <authorList>
            <person name="Ng K.K.S."/>
            <person name="Kobayashi M.J."/>
            <person name="Fawcett J.A."/>
            <person name="Hatakeyama M."/>
            <person name="Paape T."/>
            <person name="Ng C.H."/>
            <person name="Ang C.C."/>
            <person name="Tnah L.H."/>
            <person name="Lee C.T."/>
            <person name="Nishiyama T."/>
            <person name="Sese J."/>
            <person name="O'Brien M.J."/>
            <person name="Copetti D."/>
            <person name="Mohd Noor M.I."/>
            <person name="Ong R.C."/>
            <person name="Putra M."/>
            <person name="Sireger I.Z."/>
            <person name="Indrioko S."/>
            <person name="Kosugi Y."/>
            <person name="Izuno A."/>
            <person name="Isagi Y."/>
            <person name="Lee S.L."/>
            <person name="Shimizu K.K."/>
        </authorList>
    </citation>
    <scope>NUCLEOTIDE SEQUENCE [LARGE SCALE GENOMIC DNA]</scope>
    <source>
        <strain evidence="2">214</strain>
    </source>
</reference>
<dbReference type="Proteomes" id="UP001054252">
    <property type="component" value="Unassembled WGS sequence"/>
</dbReference>
<accession>A0AAV5LB10</accession>
<evidence type="ECO:0000313" key="3">
    <source>
        <dbReference type="Proteomes" id="UP001054252"/>
    </source>
</evidence>
<dbReference type="AlphaFoldDB" id="A0AAV5LB10"/>
<keyword evidence="1" id="KW-1133">Transmembrane helix</keyword>
<keyword evidence="1" id="KW-0812">Transmembrane</keyword>
<evidence type="ECO:0000256" key="1">
    <source>
        <dbReference type="SAM" id="Phobius"/>
    </source>
</evidence>
<dbReference type="Gene3D" id="3.30.200.20">
    <property type="entry name" value="Phosphorylase Kinase, domain 1"/>
    <property type="match status" value="1"/>
</dbReference>
<dbReference type="EMBL" id="BPVZ01000105">
    <property type="protein sequence ID" value="GKV34448.1"/>
    <property type="molecule type" value="Genomic_DNA"/>
</dbReference>
<comment type="caution">
    <text evidence="2">The sequence shown here is derived from an EMBL/GenBank/DDBJ whole genome shotgun (WGS) entry which is preliminary data.</text>
</comment>
<protein>
    <submittedName>
        <fullName evidence="2">Uncharacterized protein</fullName>
    </submittedName>
</protein>
<evidence type="ECO:0000313" key="2">
    <source>
        <dbReference type="EMBL" id="GKV34448.1"/>
    </source>
</evidence>
<keyword evidence="3" id="KW-1185">Reference proteome</keyword>
<gene>
    <name evidence="2" type="ORF">SLEP1_g42821</name>
</gene>
<proteinExistence type="predicted"/>
<organism evidence="2 3">
    <name type="scientific">Rubroshorea leprosula</name>
    <dbReference type="NCBI Taxonomy" id="152421"/>
    <lineage>
        <taxon>Eukaryota</taxon>
        <taxon>Viridiplantae</taxon>
        <taxon>Streptophyta</taxon>
        <taxon>Embryophyta</taxon>
        <taxon>Tracheophyta</taxon>
        <taxon>Spermatophyta</taxon>
        <taxon>Magnoliopsida</taxon>
        <taxon>eudicotyledons</taxon>
        <taxon>Gunneridae</taxon>
        <taxon>Pentapetalae</taxon>
        <taxon>rosids</taxon>
        <taxon>malvids</taxon>
        <taxon>Malvales</taxon>
        <taxon>Dipterocarpaceae</taxon>
        <taxon>Rubroshorea</taxon>
    </lineage>
</organism>
<sequence length="117" mass="13535">MGNAQILALYITISVITFVLSKIIDSVLIYKRWKRKQIVFAEGFVEDIEIKQQRHYRFGGYATVYRLTIDDSAAYAVKRLNRGSADRDRGFERELDAMGDKTPKHCDSSWILHSFSL</sequence>
<feature type="transmembrane region" description="Helical" evidence="1">
    <location>
        <begin position="6"/>
        <end position="30"/>
    </location>
</feature>
<keyword evidence="1" id="KW-0472">Membrane</keyword>
<name>A0AAV5LB10_9ROSI</name>